<accession>A0A0D2G0W5</accession>
<feature type="signal peptide" evidence="2">
    <location>
        <begin position="1"/>
        <end position="16"/>
    </location>
</feature>
<organism evidence="3 4">
    <name type="scientific">Phialophora macrospora</name>
    <dbReference type="NCBI Taxonomy" id="1851006"/>
    <lineage>
        <taxon>Eukaryota</taxon>
        <taxon>Fungi</taxon>
        <taxon>Dikarya</taxon>
        <taxon>Ascomycota</taxon>
        <taxon>Pezizomycotina</taxon>
        <taxon>Eurotiomycetes</taxon>
        <taxon>Chaetothyriomycetidae</taxon>
        <taxon>Chaetothyriales</taxon>
        <taxon>Herpotrichiellaceae</taxon>
        <taxon>Phialophora</taxon>
    </lineage>
</organism>
<feature type="chain" id="PRO_5002242196" description="Hydrophobin" evidence="2">
    <location>
        <begin position="17"/>
        <end position="477"/>
    </location>
</feature>
<reference evidence="3 4" key="1">
    <citation type="submission" date="2015-01" db="EMBL/GenBank/DDBJ databases">
        <title>The Genome Sequence of Capronia semiimmersa CBS27337.</title>
        <authorList>
            <consortium name="The Broad Institute Genomics Platform"/>
            <person name="Cuomo C."/>
            <person name="de Hoog S."/>
            <person name="Gorbushina A."/>
            <person name="Stielow B."/>
            <person name="Teixiera M."/>
            <person name="Abouelleil A."/>
            <person name="Chapman S.B."/>
            <person name="Priest M."/>
            <person name="Young S.K."/>
            <person name="Wortman J."/>
            <person name="Nusbaum C."/>
            <person name="Birren B."/>
        </authorList>
    </citation>
    <scope>NUCLEOTIDE SEQUENCE [LARGE SCALE GENOMIC DNA]</scope>
    <source>
        <strain evidence="3 4">CBS 27337</strain>
    </source>
</reference>
<dbReference type="AlphaFoldDB" id="A0A0D2G0W5"/>
<evidence type="ECO:0000313" key="3">
    <source>
        <dbReference type="EMBL" id="KIW65769.1"/>
    </source>
</evidence>
<dbReference type="Proteomes" id="UP000054266">
    <property type="component" value="Unassembled WGS sequence"/>
</dbReference>
<evidence type="ECO:0000313" key="4">
    <source>
        <dbReference type="Proteomes" id="UP000054266"/>
    </source>
</evidence>
<dbReference type="HOGENOM" id="CLU_572364_0_0_1"/>
<name>A0A0D2G0W5_9EURO</name>
<feature type="region of interest" description="Disordered" evidence="1">
    <location>
        <begin position="96"/>
        <end position="136"/>
    </location>
</feature>
<evidence type="ECO:0008006" key="5">
    <source>
        <dbReference type="Google" id="ProtNLM"/>
    </source>
</evidence>
<gene>
    <name evidence="3" type="ORF">PV04_07996</name>
</gene>
<protein>
    <recommendedName>
        <fullName evidence="5">Hydrophobin</fullName>
    </recommendedName>
</protein>
<sequence length="477" mass="50659">MKALLLVTMLPPLALSATQVAEQQPFNPQLSQEMTAQALFGDQLPSSDPAADVRSVMLRYIANVTASLAEEYLRDLIASGLEIIRTNEPMSTAKLQAGTTAAPQVKDQTVKPEDPGSAYQDGNMSRFDTSASHEGTTTTVRLLPPSWPALSIKPLVPASCPCNCNNPTSPCCIKLCVNHSKLRVDPPLSAFNESQAALPELVTEPSTEQIAVGQAPASCPCNCDNPTTVCCMKICVNRLKIQVDQQLSTSTSAAPEYQQAQGVLPNPAMESDTDQAAQAQIATSCPCNCNNPRTTCCIKICVNHLKARLDQQLATSGTTAVEESQAHEPSFEKLSDASLDNAGGHIDHGYRGGDVGLVALATSTGTLLTVEAESDLNLYASFVSNDVIQKLGLTAEIHALTETGTSAVVISGQSYEVVGTVPITVEAYTRKNFTFEDLFYVIATSGESVGGEMPGLVFGIDHVRQVEGLALKPDIFI</sequence>
<feature type="compositionally biased region" description="Polar residues" evidence="1">
    <location>
        <begin position="120"/>
        <end position="136"/>
    </location>
</feature>
<evidence type="ECO:0000256" key="1">
    <source>
        <dbReference type="SAM" id="MobiDB-lite"/>
    </source>
</evidence>
<dbReference type="EMBL" id="KN846960">
    <property type="protein sequence ID" value="KIW65769.1"/>
    <property type="molecule type" value="Genomic_DNA"/>
</dbReference>
<proteinExistence type="predicted"/>
<evidence type="ECO:0000256" key="2">
    <source>
        <dbReference type="SAM" id="SignalP"/>
    </source>
</evidence>
<keyword evidence="2" id="KW-0732">Signal</keyword>
<keyword evidence="4" id="KW-1185">Reference proteome</keyword>